<proteinExistence type="predicted"/>
<protein>
    <submittedName>
        <fullName evidence="3">Uncharacterized protein</fullName>
    </submittedName>
</protein>
<evidence type="ECO:0000313" key="3">
    <source>
        <dbReference type="EMBL" id="VFQ83336.1"/>
    </source>
</evidence>
<dbReference type="Proteomes" id="UP000595140">
    <property type="component" value="Unassembled WGS sequence"/>
</dbReference>
<dbReference type="PANTHER" id="PTHR36381">
    <property type="entry name" value="ETHYLENE-REGULATED TRANSCRIPT 2 (ERT2)"/>
    <property type="match status" value="1"/>
</dbReference>
<reference evidence="3 4" key="1">
    <citation type="submission" date="2018-04" db="EMBL/GenBank/DDBJ databases">
        <authorList>
            <person name="Vogel A."/>
        </authorList>
    </citation>
    <scope>NUCLEOTIDE SEQUENCE [LARGE SCALE GENOMIC DNA]</scope>
</reference>
<dbReference type="OrthoDB" id="690172at2759"/>
<accession>A0A484M5L7</accession>
<keyword evidence="4" id="KW-1185">Reference proteome</keyword>
<keyword evidence="2" id="KW-0472">Membrane</keyword>
<keyword evidence="2" id="KW-0812">Transmembrane</keyword>
<feature type="transmembrane region" description="Helical" evidence="2">
    <location>
        <begin position="105"/>
        <end position="123"/>
    </location>
</feature>
<feature type="compositionally biased region" description="Basic and acidic residues" evidence="1">
    <location>
        <begin position="271"/>
        <end position="286"/>
    </location>
</feature>
<dbReference type="EMBL" id="OOIL02002582">
    <property type="protein sequence ID" value="VFQ83336.1"/>
    <property type="molecule type" value="Genomic_DNA"/>
</dbReference>
<organism evidence="3 4">
    <name type="scientific">Cuscuta campestris</name>
    <dbReference type="NCBI Taxonomy" id="132261"/>
    <lineage>
        <taxon>Eukaryota</taxon>
        <taxon>Viridiplantae</taxon>
        <taxon>Streptophyta</taxon>
        <taxon>Embryophyta</taxon>
        <taxon>Tracheophyta</taxon>
        <taxon>Spermatophyta</taxon>
        <taxon>Magnoliopsida</taxon>
        <taxon>eudicotyledons</taxon>
        <taxon>Gunneridae</taxon>
        <taxon>Pentapetalae</taxon>
        <taxon>asterids</taxon>
        <taxon>lamiids</taxon>
        <taxon>Solanales</taxon>
        <taxon>Convolvulaceae</taxon>
        <taxon>Cuscuteae</taxon>
        <taxon>Cuscuta</taxon>
        <taxon>Cuscuta subgen. Grammica</taxon>
        <taxon>Cuscuta sect. Cleistogrammica</taxon>
    </lineage>
</organism>
<keyword evidence="2" id="KW-1133">Transmembrane helix</keyword>
<feature type="region of interest" description="Disordered" evidence="1">
    <location>
        <begin position="219"/>
        <end position="286"/>
    </location>
</feature>
<feature type="transmembrane region" description="Helical" evidence="2">
    <location>
        <begin position="310"/>
        <end position="341"/>
    </location>
</feature>
<sequence>MGGFPWKKAKGTARISQMVKDQFRRRKTAASPLLVQTGFPTSLVDLILKNHERFNMPSGPPKRKPPPPIRTGDPDFSHPSPPVSPLRIPISSTDMDGSDNPATNSNWVLSALLKIFMLVVLALGTKKFAAGITLSAFFLFFLDYLARNVFQFQILATFRRFITSQVVRDDGKDHPIEEIQVVEDLPFKEIDDPSLVGKEFESEGTQFVAEMIGEDDGACELSQSKRRKSRRAKIRSKMKKLFHSRKGIRKGPKAESNPTGEAESNPTGEAESNRAESKDTFQEIPHSHEGEVETTLVIIKQNVVERKGNYGYMVLVMVALLGLVMGGKIYALTFTLTWCFLSKWSVFRKRSLQLYS</sequence>
<feature type="compositionally biased region" description="Polar residues" evidence="1">
    <location>
        <begin position="256"/>
        <end position="267"/>
    </location>
</feature>
<evidence type="ECO:0000313" key="4">
    <source>
        <dbReference type="Proteomes" id="UP000595140"/>
    </source>
</evidence>
<feature type="transmembrane region" description="Helical" evidence="2">
    <location>
        <begin position="128"/>
        <end position="146"/>
    </location>
</feature>
<dbReference type="PANTHER" id="PTHR36381:SF1">
    <property type="entry name" value="ETHYLENE-REGULATED TRANSCRIPT 2 (ERT2)"/>
    <property type="match status" value="1"/>
</dbReference>
<gene>
    <name evidence="3" type="ORF">CCAM_LOCUS25112</name>
</gene>
<evidence type="ECO:0000256" key="1">
    <source>
        <dbReference type="SAM" id="MobiDB-lite"/>
    </source>
</evidence>
<feature type="compositionally biased region" description="Polar residues" evidence="1">
    <location>
        <begin position="90"/>
        <end position="99"/>
    </location>
</feature>
<feature type="region of interest" description="Disordered" evidence="1">
    <location>
        <begin position="53"/>
        <end position="99"/>
    </location>
</feature>
<evidence type="ECO:0000256" key="2">
    <source>
        <dbReference type="SAM" id="Phobius"/>
    </source>
</evidence>
<dbReference type="AlphaFoldDB" id="A0A484M5L7"/>
<name>A0A484M5L7_9ASTE</name>
<feature type="compositionally biased region" description="Basic residues" evidence="1">
    <location>
        <begin position="224"/>
        <end position="251"/>
    </location>
</feature>